<evidence type="ECO:0000256" key="2">
    <source>
        <dbReference type="SAM" id="MobiDB-lite"/>
    </source>
</evidence>
<dbReference type="SMART" id="SM00332">
    <property type="entry name" value="PP2Cc"/>
    <property type="match status" value="1"/>
</dbReference>
<protein>
    <recommendedName>
        <fullName evidence="1">Protein phosphatase</fullName>
        <ecNumber evidence="1">3.1.3.16</ecNumber>
    </recommendedName>
</protein>
<keyword evidence="1" id="KW-0479">Metal-binding</keyword>
<dbReference type="InterPro" id="IPR039123">
    <property type="entry name" value="PPTC7"/>
</dbReference>
<dbReference type="GeneID" id="94431460"/>
<dbReference type="PANTHER" id="PTHR12320:SF1">
    <property type="entry name" value="PROTEIN PHOSPHATASE PTC7 HOMOLOG"/>
    <property type="match status" value="1"/>
</dbReference>
<dbReference type="Pfam" id="PF00481">
    <property type="entry name" value="PP2C"/>
    <property type="match status" value="1"/>
</dbReference>
<dbReference type="CDD" id="cd00143">
    <property type="entry name" value="PP2Cc"/>
    <property type="match status" value="1"/>
</dbReference>
<accession>A0A2C6KNG6</accession>
<dbReference type="RefSeq" id="XP_067919775.1">
    <property type="nucleotide sequence ID" value="XM_068068249.1"/>
</dbReference>
<dbReference type="Gene3D" id="3.60.40.10">
    <property type="entry name" value="PPM-type phosphatase domain"/>
    <property type="match status" value="1"/>
</dbReference>
<proteinExistence type="inferred from homology"/>
<reference evidence="4 5" key="1">
    <citation type="journal article" date="2017" name="Int. J. Parasitol.">
        <title>The genome of the protozoan parasite Cystoisospora suis and a reverse vaccinology approach to identify vaccine candidates.</title>
        <authorList>
            <person name="Palmieri N."/>
            <person name="Shrestha A."/>
            <person name="Ruttkowski B."/>
            <person name="Beck T."/>
            <person name="Vogl C."/>
            <person name="Tomley F."/>
            <person name="Blake D.P."/>
            <person name="Joachim A."/>
        </authorList>
    </citation>
    <scope>NUCLEOTIDE SEQUENCE [LARGE SCALE GENOMIC DNA]</scope>
    <source>
        <strain evidence="4 5">Wien I</strain>
    </source>
</reference>
<evidence type="ECO:0000259" key="3">
    <source>
        <dbReference type="PROSITE" id="PS51746"/>
    </source>
</evidence>
<keyword evidence="1" id="KW-0460">Magnesium</keyword>
<keyword evidence="1" id="KW-0464">Manganese</keyword>
<name>A0A2C6KNG6_9APIC</name>
<comment type="catalytic activity">
    <reaction evidence="1">
        <text>O-phospho-L-threonyl-[protein] + H2O = L-threonyl-[protein] + phosphate</text>
        <dbReference type="Rhea" id="RHEA:47004"/>
        <dbReference type="Rhea" id="RHEA-COMP:11060"/>
        <dbReference type="Rhea" id="RHEA-COMP:11605"/>
        <dbReference type="ChEBI" id="CHEBI:15377"/>
        <dbReference type="ChEBI" id="CHEBI:30013"/>
        <dbReference type="ChEBI" id="CHEBI:43474"/>
        <dbReference type="ChEBI" id="CHEBI:61977"/>
        <dbReference type="EC" id="3.1.3.16"/>
    </reaction>
</comment>
<feature type="region of interest" description="Disordered" evidence="2">
    <location>
        <begin position="491"/>
        <end position="510"/>
    </location>
</feature>
<sequence length="575" mass="61749">MAAASSCCCGCPYAKETEFSQNANSAHLPPFYFFACGKSTQHPLKGGLIKTTNADAFLIDRQVVGVADGVSSVEAEGYDPSRLPVELLTECSVASRERQQNPSLYDAESESLWSTWDVPDFDIREFPRHILARASASCKTWGATTCVLCILDKNFLWTVNVGDSQALHLRRTNTPPSHALINRNIDHSACYSVRSRIADLSFCGGYQIVQRVAAQQHFFNCPFQLTRMPDSDCSFGELLRRTSVSADVAKHEVQGGDIVIVGSDGLFDNLFDEDILQVVNELCWHRSRPGEAPTIEPFQVAERLLEAAMSAASPAATAAGCVTPYAQSAFFELGRCLQGGKPDDITVVVSYVLDRQSSTKTPGLPTANEDTEAASPRTSRRSLKEGDRWPGREFVPVSRNADGEPPQTDNLFSGDPNNAVTRTYEVKHHLTVGSPSSIVRTQGQEPPAEKRAQLDGGGAPNAPLCMTSGTGSLLRSVPVQYNSSPDFRIEIQDRPSSGTGNRERGTALEKSTVPVFRSAATGSTSSAGGATWGYASLASALQCSRGSFPGGNSSSRIASVTPACVAAVHSVPKEK</sequence>
<keyword evidence="1" id="KW-0378">Hydrolase</keyword>
<dbReference type="PANTHER" id="PTHR12320">
    <property type="entry name" value="PROTEIN PHOSPHATASE 2C"/>
    <property type="match status" value="1"/>
</dbReference>
<evidence type="ECO:0000313" key="5">
    <source>
        <dbReference type="Proteomes" id="UP000221165"/>
    </source>
</evidence>
<dbReference type="InterPro" id="IPR001932">
    <property type="entry name" value="PPM-type_phosphatase-like_dom"/>
</dbReference>
<comment type="cofactor">
    <cofactor evidence="1">
        <name>Mn(2+)</name>
        <dbReference type="ChEBI" id="CHEBI:29035"/>
    </cofactor>
</comment>
<dbReference type="EMBL" id="MIGC01004459">
    <property type="protein sequence ID" value="PHJ18065.1"/>
    <property type="molecule type" value="Genomic_DNA"/>
</dbReference>
<dbReference type="SUPFAM" id="SSF81606">
    <property type="entry name" value="PP2C-like"/>
    <property type="match status" value="1"/>
</dbReference>
<keyword evidence="5" id="KW-1185">Reference proteome</keyword>
<keyword evidence="1" id="KW-0904">Protein phosphatase</keyword>
<feature type="domain" description="PPM-type phosphatase" evidence="3">
    <location>
        <begin position="35"/>
        <end position="352"/>
    </location>
</feature>
<dbReference type="InterPro" id="IPR036457">
    <property type="entry name" value="PPM-type-like_dom_sf"/>
</dbReference>
<dbReference type="VEuPathDB" id="ToxoDB:CSUI_008110"/>
<dbReference type="OrthoDB" id="10266364at2759"/>
<dbReference type="Proteomes" id="UP000221165">
    <property type="component" value="Unassembled WGS sequence"/>
</dbReference>
<feature type="compositionally biased region" description="Polar residues" evidence="2">
    <location>
        <begin position="407"/>
        <end position="416"/>
    </location>
</feature>
<dbReference type="PROSITE" id="PS51746">
    <property type="entry name" value="PPM_2"/>
    <property type="match status" value="1"/>
</dbReference>
<gene>
    <name evidence="4" type="ORF">CSUI_008110</name>
</gene>
<dbReference type="EC" id="3.1.3.16" evidence="1"/>
<dbReference type="AlphaFoldDB" id="A0A2C6KNG6"/>
<dbReference type="GO" id="GO:0004722">
    <property type="term" value="F:protein serine/threonine phosphatase activity"/>
    <property type="evidence" value="ECO:0007669"/>
    <property type="project" value="UniProtKB-EC"/>
</dbReference>
<comment type="cofactor">
    <cofactor evidence="1">
        <name>Mg(2+)</name>
        <dbReference type="ChEBI" id="CHEBI:18420"/>
    </cofactor>
</comment>
<feature type="region of interest" description="Disordered" evidence="2">
    <location>
        <begin position="437"/>
        <end position="463"/>
    </location>
</feature>
<comment type="similarity">
    <text evidence="1">Belongs to the PP2C family.</text>
</comment>
<feature type="compositionally biased region" description="Basic and acidic residues" evidence="2">
    <location>
        <begin position="382"/>
        <end position="391"/>
    </location>
</feature>
<evidence type="ECO:0000256" key="1">
    <source>
        <dbReference type="RuleBase" id="RU366020"/>
    </source>
</evidence>
<comment type="caution">
    <text evidence="4">The sequence shown here is derived from an EMBL/GenBank/DDBJ whole genome shotgun (WGS) entry which is preliminary data.</text>
</comment>
<comment type="catalytic activity">
    <reaction evidence="1">
        <text>O-phospho-L-seryl-[protein] + H2O = L-seryl-[protein] + phosphate</text>
        <dbReference type="Rhea" id="RHEA:20629"/>
        <dbReference type="Rhea" id="RHEA-COMP:9863"/>
        <dbReference type="Rhea" id="RHEA-COMP:11604"/>
        <dbReference type="ChEBI" id="CHEBI:15377"/>
        <dbReference type="ChEBI" id="CHEBI:29999"/>
        <dbReference type="ChEBI" id="CHEBI:43474"/>
        <dbReference type="ChEBI" id="CHEBI:83421"/>
        <dbReference type="EC" id="3.1.3.16"/>
    </reaction>
</comment>
<organism evidence="4 5">
    <name type="scientific">Cystoisospora suis</name>
    <dbReference type="NCBI Taxonomy" id="483139"/>
    <lineage>
        <taxon>Eukaryota</taxon>
        <taxon>Sar</taxon>
        <taxon>Alveolata</taxon>
        <taxon>Apicomplexa</taxon>
        <taxon>Conoidasida</taxon>
        <taxon>Coccidia</taxon>
        <taxon>Eucoccidiorida</taxon>
        <taxon>Eimeriorina</taxon>
        <taxon>Sarcocystidae</taxon>
        <taxon>Cystoisospora</taxon>
    </lineage>
</organism>
<evidence type="ECO:0000313" key="4">
    <source>
        <dbReference type="EMBL" id="PHJ18065.1"/>
    </source>
</evidence>
<feature type="region of interest" description="Disordered" evidence="2">
    <location>
        <begin position="357"/>
        <end position="416"/>
    </location>
</feature>
<dbReference type="GO" id="GO:0046872">
    <property type="term" value="F:metal ion binding"/>
    <property type="evidence" value="ECO:0007669"/>
    <property type="project" value="UniProtKB-UniRule"/>
</dbReference>